<dbReference type="Proteomes" id="UP000018895">
    <property type="component" value="Unassembled WGS sequence"/>
</dbReference>
<proteinExistence type="predicted"/>
<keyword evidence="2" id="KW-0695">RNA-directed DNA polymerase</keyword>
<comment type="caution">
    <text evidence="2">The sequence shown here is derived from an EMBL/GenBank/DDBJ whole genome shotgun (WGS) entry which is preliminary data.</text>
</comment>
<keyword evidence="2" id="KW-0548">Nucleotidyltransferase</keyword>
<dbReference type="AlphaFoldDB" id="W4QFT2"/>
<dbReference type="STRING" id="1236971.JCM9152_1612"/>
<feature type="domain" description="Domain X" evidence="1">
    <location>
        <begin position="271"/>
        <end position="367"/>
    </location>
</feature>
<name>W4QFT2_9BACI</name>
<evidence type="ECO:0000259" key="1">
    <source>
        <dbReference type="Pfam" id="PF01348"/>
    </source>
</evidence>
<keyword evidence="2" id="KW-0808">Transferase</keyword>
<dbReference type="GO" id="GO:0005737">
    <property type="term" value="C:cytoplasm"/>
    <property type="evidence" value="ECO:0007669"/>
    <property type="project" value="UniProtKB-ARBA"/>
</dbReference>
<dbReference type="GO" id="GO:0006397">
    <property type="term" value="P:mRNA processing"/>
    <property type="evidence" value="ECO:0007669"/>
    <property type="project" value="InterPro"/>
</dbReference>
<dbReference type="RefSeq" id="WP_035342663.1">
    <property type="nucleotide sequence ID" value="NZ_BAUU01000009.1"/>
</dbReference>
<sequence>MAKNPLQQLDVIYNASRKGRKIVDCYRLLYKRSLWEEVLTQKRYNHHISTHMLDELINTLKQGKWTHSKYIHSTYPLLVDVLKVILVHIYPSLEQRNMFVAEHVHDALSYLQKTFVKVTWCVEGTIQLKDVQLITQLTNFLSRKIDDERFMTFIVDLITMEQRWEKERTNDLTDKTMVRSICISIFLKQVDCDVQQIWTNMNRTIYYVRCNEHFRIGVCGRKFDALTLVKHMNQLYSVSKAFEMNISHLSSLSRFLRYDIVVKRDASRNQTFISLQIPYTEMKQMIRKLGYGDVEQKKIFHRPKLVHKSEPSIIRIFNAELLRMTSYYKLASNRSLLRQLYYYAEGSFVKTIACKRRSTSRKVALKMRRNSQGRLMIWDKQKDGTEVGYTFLKLRDLS</sequence>
<keyword evidence="3" id="KW-1185">Reference proteome</keyword>
<evidence type="ECO:0000313" key="2">
    <source>
        <dbReference type="EMBL" id="GAE30214.1"/>
    </source>
</evidence>
<dbReference type="Pfam" id="PF01348">
    <property type="entry name" value="Intron_maturas2"/>
    <property type="match status" value="1"/>
</dbReference>
<dbReference type="InterPro" id="IPR024937">
    <property type="entry name" value="Domain_X"/>
</dbReference>
<protein>
    <submittedName>
        <fullName evidence="2">RNA-directed DNA polymerase</fullName>
    </submittedName>
</protein>
<dbReference type="OrthoDB" id="9793236at2"/>
<accession>W4QFT2</accession>
<gene>
    <name evidence="2" type="ORF">JCM9152_1612</name>
</gene>
<evidence type="ECO:0000313" key="3">
    <source>
        <dbReference type="Proteomes" id="UP000018895"/>
    </source>
</evidence>
<reference evidence="2" key="1">
    <citation type="journal article" date="2014" name="Genome Announc.">
        <title>Draft Genome Sequences of Three Alkaliphilic Bacillus Strains, Bacillus wakoensis JCM 9140T, Bacillus akibai JCM 9157T, and Bacillus hemicellulosilyticus JCM 9152T.</title>
        <authorList>
            <person name="Yuki M."/>
            <person name="Oshima K."/>
            <person name="Suda W."/>
            <person name="Oshida Y."/>
            <person name="Kitamura K."/>
            <person name="Iida T."/>
            <person name="Hattori M."/>
            <person name="Ohkuma M."/>
        </authorList>
    </citation>
    <scope>NUCLEOTIDE SEQUENCE [LARGE SCALE GENOMIC DNA]</scope>
    <source>
        <strain evidence="2">JCM 9152</strain>
    </source>
</reference>
<organism evidence="2 3">
    <name type="scientific">Halalkalibacter hemicellulosilyticusJCM 9152</name>
    <dbReference type="NCBI Taxonomy" id="1236971"/>
    <lineage>
        <taxon>Bacteria</taxon>
        <taxon>Bacillati</taxon>
        <taxon>Bacillota</taxon>
        <taxon>Bacilli</taxon>
        <taxon>Bacillales</taxon>
        <taxon>Bacillaceae</taxon>
        <taxon>Halalkalibacter</taxon>
    </lineage>
</organism>
<dbReference type="EMBL" id="BAUU01000009">
    <property type="protein sequence ID" value="GAE30214.1"/>
    <property type="molecule type" value="Genomic_DNA"/>
</dbReference>
<dbReference type="GO" id="GO:0003964">
    <property type="term" value="F:RNA-directed DNA polymerase activity"/>
    <property type="evidence" value="ECO:0007669"/>
    <property type="project" value="UniProtKB-KW"/>
</dbReference>